<dbReference type="PANTHER" id="PTHR31157:SF1">
    <property type="entry name" value="SCP DOMAIN-CONTAINING PROTEIN"/>
    <property type="match status" value="1"/>
</dbReference>
<feature type="signal peptide" evidence="2">
    <location>
        <begin position="1"/>
        <end position="18"/>
    </location>
</feature>
<dbReference type="EMBL" id="JASMQC010000006">
    <property type="protein sequence ID" value="KAK1944132.1"/>
    <property type="molecule type" value="Genomic_DNA"/>
</dbReference>
<evidence type="ECO:0000313" key="4">
    <source>
        <dbReference type="EMBL" id="KAK1944132.1"/>
    </source>
</evidence>
<reference evidence="4" key="1">
    <citation type="submission" date="2023-08" db="EMBL/GenBank/DDBJ databases">
        <title>Reference Genome Resource for the Citrus Pathogen Phytophthora citrophthora.</title>
        <authorList>
            <person name="Moller H."/>
            <person name="Coetzee B."/>
            <person name="Rose L.J."/>
            <person name="Van Niekerk J.M."/>
        </authorList>
    </citation>
    <scope>NUCLEOTIDE SEQUENCE</scope>
    <source>
        <strain evidence="4">STE-U-9442</strain>
    </source>
</reference>
<dbReference type="Proteomes" id="UP001259832">
    <property type="component" value="Unassembled WGS sequence"/>
</dbReference>
<evidence type="ECO:0000259" key="3">
    <source>
        <dbReference type="Pfam" id="PF00188"/>
    </source>
</evidence>
<evidence type="ECO:0000256" key="1">
    <source>
        <dbReference type="SAM" id="MobiDB-lite"/>
    </source>
</evidence>
<organism evidence="4 5">
    <name type="scientific">Phytophthora citrophthora</name>
    <dbReference type="NCBI Taxonomy" id="4793"/>
    <lineage>
        <taxon>Eukaryota</taxon>
        <taxon>Sar</taxon>
        <taxon>Stramenopiles</taxon>
        <taxon>Oomycota</taxon>
        <taxon>Peronosporomycetes</taxon>
        <taxon>Peronosporales</taxon>
        <taxon>Peronosporaceae</taxon>
        <taxon>Phytophthora</taxon>
    </lineage>
</organism>
<keyword evidence="5" id="KW-1185">Reference proteome</keyword>
<dbReference type="AlphaFoldDB" id="A0AAD9GSX6"/>
<dbReference type="Gene3D" id="3.40.33.10">
    <property type="entry name" value="CAP"/>
    <property type="match status" value="1"/>
</dbReference>
<feature type="region of interest" description="Disordered" evidence="1">
    <location>
        <begin position="67"/>
        <end position="94"/>
    </location>
</feature>
<dbReference type="InterPro" id="IPR035940">
    <property type="entry name" value="CAP_sf"/>
</dbReference>
<protein>
    <recommendedName>
        <fullName evidence="3">SCP domain-containing protein</fullName>
    </recommendedName>
</protein>
<gene>
    <name evidence="4" type="ORF">P3T76_004044</name>
</gene>
<comment type="caution">
    <text evidence="4">The sequence shown here is derived from an EMBL/GenBank/DDBJ whole genome shotgun (WGS) entry which is preliminary data.</text>
</comment>
<dbReference type="InterPro" id="IPR014044">
    <property type="entry name" value="CAP_dom"/>
</dbReference>
<keyword evidence="2" id="KW-0732">Signal</keyword>
<evidence type="ECO:0000256" key="2">
    <source>
        <dbReference type="SAM" id="SignalP"/>
    </source>
</evidence>
<evidence type="ECO:0000313" key="5">
    <source>
        <dbReference type="Proteomes" id="UP001259832"/>
    </source>
</evidence>
<name>A0AAD9GSX6_9STRA</name>
<accession>A0AAD9GSX6</accession>
<feature type="chain" id="PRO_5042261447" description="SCP domain-containing protein" evidence="2">
    <location>
        <begin position="19"/>
        <end position="168"/>
    </location>
</feature>
<dbReference type="Pfam" id="PF00188">
    <property type="entry name" value="CAP"/>
    <property type="match status" value="1"/>
</dbReference>
<sequence length="168" mass="18408">MLQSTIAFLLALAAVSDASNFRQEGRDLGQMLPTAGNSAALLARVNQERSAHGLRALCSNNKLQAAAQRHAKDQSKSDYMSDTGTDNSTPKSRVTDAGYKWQTVAENIDAGNVNADAVVDWWMQNDSRDNVLGKYTMAGSAYVYNEEMYSKYYWVLVFATGSSEECDA</sequence>
<dbReference type="PANTHER" id="PTHR31157">
    <property type="entry name" value="SCP DOMAIN-CONTAINING PROTEIN"/>
    <property type="match status" value="1"/>
</dbReference>
<dbReference type="CDD" id="cd05379">
    <property type="entry name" value="CAP_bacterial"/>
    <property type="match status" value="1"/>
</dbReference>
<feature type="domain" description="SCP" evidence="3">
    <location>
        <begin position="42"/>
        <end position="158"/>
    </location>
</feature>
<feature type="compositionally biased region" description="Polar residues" evidence="1">
    <location>
        <begin position="77"/>
        <end position="92"/>
    </location>
</feature>
<dbReference type="SUPFAM" id="SSF55797">
    <property type="entry name" value="PR-1-like"/>
    <property type="match status" value="1"/>
</dbReference>
<proteinExistence type="predicted"/>